<reference evidence="3" key="1">
    <citation type="submission" date="2022-10" db="EMBL/GenBank/DDBJ databases">
        <title>Genome assembly of Pristionchus species.</title>
        <authorList>
            <person name="Yoshida K."/>
            <person name="Sommer R.J."/>
        </authorList>
    </citation>
    <scope>NUCLEOTIDE SEQUENCE [LARGE SCALE GENOMIC DNA]</scope>
    <source>
        <strain evidence="3">RS5460</strain>
    </source>
</reference>
<evidence type="ECO:0000259" key="1">
    <source>
        <dbReference type="PROSITE" id="PS50011"/>
    </source>
</evidence>
<evidence type="ECO:0000313" key="2">
    <source>
        <dbReference type="EMBL" id="GMR34970.1"/>
    </source>
</evidence>
<feature type="domain" description="Protein kinase" evidence="1">
    <location>
        <begin position="1"/>
        <end position="98"/>
    </location>
</feature>
<dbReference type="InterPro" id="IPR011009">
    <property type="entry name" value="Kinase-like_dom_sf"/>
</dbReference>
<protein>
    <recommendedName>
        <fullName evidence="1">Protein kinase domain-containing protein</fullName>
    </recommendedName>
</protein>
<dbReference type="EMBL" id="BTRK01000002">
    <property type="protein sequence ID" value="GMR34970.1"/>
    <property type="molecule type" value="Genomic_DNA"/>
</dbReference>
<dbReference type="Proteomes" id="UP001328107">
    <property type="component" value="Unassembled WGS sequence"/>
</dbReference>
<accession>A0AAN5C8U9</accession>
<dbReference type="InterPro" id="IPR000719">
    <property type="entry name" value="Prot_kinase_dom"/>
</dbReference>
<evidence type="ECO:0000313" key="3">
    <source>
        <dbReference type="Proteomes" id="UP001328107"/>
    </source>
</evidence>
<dbReference type="PROSITE" id="PS50011">
    <property type="entry name" value="PROTEIN_KINASE_DOM"/>
    <property type="match status" value="1"/>
</dbReference>
<organism evidence="2 3">
    <name type="scientific">Pristionchus mayeri</name>
    <dbReference type="NCBI Taxonomy" id="1317129"/>
    <lineage>
        <taxon>Eukaryota</taxon>
        <taxon>Metazoa</taxon>
        <taxon>Ecdysozoa</taxon>
        <taxon>Nematoda</taxon>
        <taxon>Chromadorea</taxon>
        <taxon>Rhabditida</taxon>
        <taxon>Rhabditina</taxon>
        <taxon>Diplogasteromorpha</taxon>
        <taxon>Diplogasteroidea</taxon>
        <taxon>Neodiplogasteridae</taxon>
        <taxon>Pristionchus</taxon>
    </lineage>
</organism>
<keyword evidence="3" id="KW-1185">Reference proteome</keyword>
<gene>
    <name evidence="2" type="ORF">PMAYCL1PPCAC_05165</name>
</gene>
<dbReference type="AlphaFoldDB" id="A0AAN5C8U9"/>
<dbReference type="Gene3D" id="1.10.510.10">
    <property type="entry name" value="Transferase(Phosphotransferase) domain 1"/>
    <property type="match status" value="1"/>
</dbReference>
<comment type="caution">
    <text evidence="2">The sequence shown here is derived from an EMBL/GenBank/DDBJ whole genome shotgun (WGS) entry which is preliminary data.</text>
</comment>
<dbReference type="GO" id="GO:0005524">
    <property type="term" value="F:ATP binding"/>
    <property type="evidence" value="ECO:0007669"/>
    <property type="project" value="InterPro"/>
</dbReference>
<dbReference type="SUPFAM" id="SSF56112">
    <property type="entry name" value="Protein kinase-like (PK-like)"/>
    <property type="match status" value="1"/>
</dbReference>
<name>A0AAN5C8U9_9BILA</name>
<dbReference type="GO" id="GO:0004672">
    <property type="term" value="F:protein kinase activity"/>
    <property type="evidence" value="ECO:0007669"/>
    <property type="project" value="InterPro"/>
</dbReference>
<proteinExistence type="predicted"/>
<sequence>MPIEQLVAWVGKLDEKVDIWSIGTILLEMLAGSTPFVCEGLNKKINFEVILLKSQIELRGKLDQAVLKKMQSESERCFFEEYGRALNPRVVFSHQCRS</sequence>